<feature type="compositionally biased region" description="Low complexity" evidence="2">
    <location>
        <begin position="913"/>
        <end position="926"/>
    </location>
</feature>
<dbReference type="OrthoDB" id="9932926at2759"/>
<feature type="compositionally biased region" description="Basic and acidic residues" evidence="2">
    <location>
        <begin position="638"/>
        <end position="648"/>
    </location>
</feature>
<name>W3VUD0_MOEAP</name>
<evidence type="ECO:0000256" key="2">
    <source>
        <dbReference type="SAM" id="MobiDB-lite"/>
    </source>
</evidence>
<accession>W3VUD0</accession>
<feature type="region of interest" description="Disordered" evidence="2">
    <location>
        <begin position="312"/>
        <end position="689"/>
    </location>
</feature>
<comment type="caution">
    <text evidence="3">The sequence shown here is derived from an EMBL/GenBank/DDBJ whole genome shotgun (WGS) entry which is preliminary data.</text>
</comment>
<protein>
    <submittedName>
        <fullName evidence="3">Uncharacterized protein</fullName>
    </submittedName>
</protein>
<dbReference type="InterPro" id="IPR006993">
    <property type="entry name" value="Glut_rich_SH3-bd"/>
</dbReference>
<evidence type="ECO:0000313" key="3">
    <source>
        <dbReference type="EMBL" id="ETS65149.1"/>
    </source>
</evidence>
<feature type="compositionally biased region" description="Low complexity" evidence="2">
    <location>
        <begin position="370"/>
        <end position="384"/>
    </location>
</feature>
<evidence type="ECO:0000313" key="4">
    <source>
        <dbReference type="Proteomes" id="UP000019462"/>
    </source>
</evidence>
<feature type="compositionally biased region" description="Polar residues" evidence="2">
    <location>
        <begin position="729"/>
        <end position="741"/>
    </location>
</feature>
<dbReference type="GO" id="GO:0005737">
    <property type="term" value="C:cytoplasm"/>
    <property type="evidence" value="ECO:0007669"/>
    <property type="project" value="TreeGrafter"/>
</dbReference>
<dbReference type="PANTHER" id="PTHR12232">
    <property type="entry name" value="SH3 DOMAIN-BINDING GLUTAMIC ACID-RICH-LIKE PROTEIN"/>
    <property type="match status" value="1"/>
</dbReference>
<dbReference type="HOGENOM" id="CLU_328212_0_0_1"/>
<organism evidence="3 4">
    <name type="scientific">Moesziomyces aphidis</name>
    <name type="common">Pseudozyma aphidis</name>
    <dbReference type="NCBI Taxonomy" id="84754"/>
    <lineage>
        <taxon>Eukaryota</taxon>
        <taxon>Fungi</taxon>
        <taxon>Dikarya</taxon>
        <taxon>Basidiomycota</taxon>
        <taxon>Ustilaginomycotina</taxon>
        <taxon>Ustilaginomycetes</taxon>
        <taxon>Ustilaginales</taxon>
        <taxon>Ustilaginaceae</taxon>
        <taxon>Moesziomyces</taxon>
    </lineage>
</organism>
<feature type="compositionally biased region" description="Low complexity" evidence="2">
    <location>
        <begin position="626"/>
        <end position="637"/>
    </location>
</feature>
<keyword evidence="4" id="KW-1185">Reference proteome</keyword>
<feature type="compositionally biased region" description="Basic and acidic residues" evidence="2">
    <location>
        <begin position="847"/>
        <end position="856"/>
    </location>
</feature>
<sequence>MAQPTVELFSTSILSNVKVRTRHERFTSVLAIKKIAYVYHDLASDDDAKSRWRRKAKDPQLPGILVNNEWVGSYDDFEEAVEFGELELFLGVAATQPALTAEPHPAQSAVSSKDPSLYPTLPYAAEGAGRWKEPDADQFIDSLNIDEQDIDDADVDAMLADIGKLSVQPSSTAEKKYQPSQEAAVKPLRLAKMGPKTWHQRMPSGSPSPASSNGTRASPMARYSATQRSTRALAAEAAALTSNRKTSGALLRDAVSQGKTLDDAMEESRMKHIVSQDNIDDLFASLGLSNVDIGDDEVDQFLDQGAIPQGLRLGGDRVHKPSSAADKARDEAVARDLAQRAKQKGHGSARSSLLKASSDSSPPTRAAVKATEATSSAPATESSSQLPASTEDEVESAAAASKVDLLQEAPVSAPKEEVEGSSPSKPEHESAPRTAAAASLSEAPLVSDEQEHTPASASVDEAEPSTQAPESETDDAAQAAAPIAPTDAAEALESAAPVEPVELVEAVETEEASEPAKAVEAAVSVEAAEARHSSEAVEASAAAAESSSDAIEHTRSEDVGSSDTNDAQKASAPPASQDTEASVQAILTRASLEEPSEEQSKAAPAPPSAHSQDADVAPSHDQLEPSASSASIPSDSHAASEDVAKAKVPDAATEAAVPVKMPEIPTRADSQPGASKVDTGAPAGADDELQLELANAAMIASRYEEHRSEALDPVAASADAEQEPVEELTSVSAPQQTTSSEDAAAKVPATTSYTLAQSPGSADTHASISDVASSSRSSAATKHGSRQASSSSSVGASSSSRRAFDVSRPIVPTNGPQPLPRSSSSELSTSPDAKKKRTGLRGFSLGRADKESDSASRGRSASGPAKTVASSRHERTISQILREADAVLQMDDDEDGSNAGAGEDDVDDPAIFGSSSGDSSARRGAL</sequence>
<dbReference type="InterPro" id="IPR036249">
    <property type="entry name" value="Thioredoxin-like_sf"/>
</dbReference>
<dbReference type="InterPro" id="IPR051033">
    <property type="entry name" value="SH3BGR"/>
</dbReference>
<feature type="compositionally biased region" description="Basic and acidic residues" evidence="2">
    <location>
        <begin position="326"/>
        <end position="339"/>
    </location>
</feature>
<dbReference type="PANTHER" id="PTHR12232:SF0">
    <property type="entry name" value="THIOREDOXIN DOMAIN-CONTAINING PROTEIN"/>
    <property type="match status" value="1"/>
</dbReference>
<comment type="similarity">
    <text evidence="1">Belongs to the SH3BGR family.</text>
</comment>
<feature type="region of interest" description="Disordered" evidence="2">
    <location>
        <begin position="703"/>
        <end position="926"/>
    </location>
</feature>
<feature type="compositionally biased region" description="Low complexity" evidence="2">
    <location>
        <begin position="203"/>
        <end position="212"/>
    </location>
</feature>
<dbReference type="Gene3D" id="3.40.30.10">
    <property type="entry name" value="Glutaredoxin"/>
    <property type="match status" value="1"/>
</dbReference>
<dbReference type="AlphaFoldDB" id="W3VUD0"/>
<evidence type="ECO:0000256" key="1">
    <source>
        <dbReference type="ARBA" id="ARBA00007764"/>
    </source>
</evidence>
<feature type="region of interest" description="Disordered" evidence="2">
    <location>
        <begin position="196"/>
        <end position="221"/>
    </location>
</feature>
<dbReference type="Proteomes" id="UP000019462">
    <property type="component" value="Unassembled WGS sequence"/>
</dbReference>
<dbReference type="PROSITE" id="PS51354">
    <property type="entry name" value="GLUTAREDOXIN_2"/>
    <property type="match status" value="1"/>
</dbReference>
<feature type="compositionally biased region" description="Polar residues" evidence="2">
    <location>
        <begin position="559"/>
        <end position="582"/>
    </location>
</feature>
<feature type="compositionally biased region" description="Low complexity" evidence="2">
    <location>
        <begin position="766"/>
        <end position="801"/>
    </location>
</feature>
<feature type="compositionally biased region" description="Acidic residues" evidence="2">
    <location>
        <begin position="890"/>
        <end position="908"/>
    </location>
</feature>
<proteinExistence type="inferred from homology"/>
<dbReference type="Pfam" id="PF04908">
    <property type="entry name" value="SH3BGR"/>
    <property type="match status" value="1"/>
</dbReference>
<feature type="compositionally biased region" description="Low complexity" evidence="2">
    <location>
        <begin position="820"/>
        <end position="831"/>
    </location>
</feature>
<dbReference type="SUPFAM" id="SSF52833">
    <property type="entry name" value="Thioredoxin-like"/>
    <property type="match status" value="1"/>
</dbReference>
<feature type="compositionally biased region" description="Low complexity" evidence="2">
    <location>
        <begin position="476"/>
        <end position="504"/>
    </location>
</feature>
<reference evidence="3 4" key="1">
    <citation type="journal article" date="2014" name="Genome Announc.">
        <title>Genome sequence of the basidiomycetous fungus Pseudozyma aphidis DSM70725, an efficient producer of biosurfactant mannosylerythritol lipids.</title>
        <authorList>
            <person name="Lorenz S."/>
            <person name="Guenther M."/>
            <person name="Grumaz C."/>
            <person name="Rupp S."/>
            <person name="Zibek S."/>
            <person name="Sohn K."/>
        </authorList>
    </citation>
    <scope>NUCLEOTIDE SEQUENCE [LARGE SCALE GENOMIC DNA]</scope>
    <source>
        <strain evidence="4">ATCC 32657 / CBS 517.83 / DSM 70725 / JCM 10318 / NBRC 10182 / NRRL Y-7954 / St-0401</strain>
    </source>
</reference>
<feature type="compositionally biased region" description="Polar residues" evidence="2">
    <location>
        <begin position="749"/>
        <end position="761"/>
    </location>
</feature>
<gene>
    <name evidence="3" type="ORF">PaG_00210</name>
</gene>
<feature type="compositionally biased region" description="Low complexity" evidence="2">
    <location>
        <begin position="515"/>
        <end position="527"/>
    </location>
</feature>
<feature type="compositionally biased region" description="Low complexity" evidence="2">
    <location>
        <begin position="348"/>
        <end position="361"/>
    </location>
</feature>
<dbReference type="EMBL" id="AWNI01000002">
    <property type="protein sequence ID" value="ETS65149.1"/>
    <property type="molecule type" value="Genomic_DNA"/>
</dbReference>
<feature type="compositionally biased region" description="Low complexity" evidence="2">
    <location>
        <begin position="536"/>
        <end position="549"/>
    </location>
</feature>